<evidence type="ECO:0000256" key="8">
    <source>
        <dbReference type="ARBA" id="ARBA00022723"/>
    </source>
</evidence>
<keyword evidence="7 12" id="KW-0540">Nuclease</keyword>
<dbReference type="InterPro" id="IPR001352">
    <property type="entry name" value="RNase_HII/HIII"/>
</dbReference>
<dbReference type="AlphaFoldDB" id="A0A929N083"/>
<evidence type="ECO:0000313" key="16">
    <source>
        <dbReference type="Proteomes" id="UP000718630"/>
    </source>
</evidence>
<evidence type="ECO:0000259" key="14">
    <source>
        <dbReference type="PROSITE" id="PS51975"/>
    </source>
</evidence>
<evidence type="ECO:0000256" key="12">
    <source>
        <dbReference type="PROSITE-ProRule" id="PRU01319"/>
    </source>
</evidence>
<evidence type="ECO:0000256" key="10">
    <source>
        <dbReference type="ARBA" id="ARBA00022801"/>
    </source>
</evidence>
<proteinExistence type="inferred from homology"/>
<comment type="function">
    <text evidence="3 13">Endonuclease that specifically degrades the RNA of RNA-DNA hybrids.</text>
</comment>
<evidence type="ECO:0000256" key="4">
    <source>
        <dbReference type="ARBA" id="ARBA00004496"/>
    </source>
</evidence>
<evidence type="ECO:0000256" key="1">
    <source>
        <dbReference type="ARBA" id="ARBA00000077"/>
    </source>
</evidence>
<evidence type="ECO:0000256" key="6">
    <source>
        <dbReference type="ARBA" id="ARBA00022490"/>
    </source>
</evidence>
<dbReference type="InterPro" id="IPR036397">
    <property type="entry name" value="RNaseH_sf"/>
</dbReference>
<keyword evidence="9 12" id="KW-0255">Endonuclease</keyword>
<keyword evidence="11" id="KW-0464">Manganese</keyword>
<dbReference type="Gene3D" id="3.30.420.10">
    <property type="entry name" value="Ribonuclease H-like superfamily/Ribonuclease H"/>
    <property type="match status" value="1"/>
</dbReference>
<dbReference type="InterPro" id="IPR024567">
    <property type="entry name" value="RNase_HII/HIII_dom"/>
</dbReference>
<keyword evidence="8 12" id="KW-0479">Metal-binding</keyword>
<dbReference type="EC" id="3.1.26.4" evidence="13"/>
<evidence type="ECO:0000313" key="15">
    <source>
        <dbReference type="EMBL" id="MBF0940442.1"/>
    </source>
</evidence>
<dbReference type="Pfam" id="PF01351">
    <property type="entry name" value="RNase_HII"/>
    <property type="match status" value="1"/>
</dbReference>
<dbReference type="GO" id="GO:0043137">
    <property type="term" value="P:DNA replication, removal of RNA primer"/>
    <property type="evidence" value="ECO:0007669"/>
    <property type="project" value="TreeGrafter"/>
</dbReference>
<evidence type="ECO:0000256" key="2">
    <source>
        <dbReference type="ARBA" id="ARBA00001946"/>
    </source>
</evidence>
<dbReference type="GO" id="GO:0004523">
    <property type="term" value="F:RNA-DNA hybrid ribonuclease activity"/>
    <property type="evidence" value="ECO:0007669"/>
    <property type="project" value="UniProtKB-UniRule"/>
</dbReference>
<evidence type="ECO:0000256" key="7">
    <source>
        <dbReference type="ARBA" id="ARBA00022722"/>
    </source>
</evidence>
<evidence type="ECO:0000256" key="11">
    <source>
        <dbReference type="ARBA" id="ARBA00023211"/>
    </source>
</evidence>
<reference evidence="15" key="1">
    <citation type="submission" date="2020-04" db="EMBL/GenBank/DDBJ databases">
        <title>Deep metagenomics examines the oral microbiome during advanced dental caries in children, revealing novel taxa and co-occurrences with host molecules.</title>
        <authorList>
            <person name="Baker J.L."/>
            <person name="Morton J.T."/>
            <person name="Dinis M."/>
            <person name="Alvarez R."/>
            <person name="Tran N.C."/>
            <person name="Knight R."/>
            <person name="Edlund A."/>
        </authorList>
    </citation>
    <scope>NUCLEOTIDE SEQUENCE</scope>
    <source>
        <strain evidence="15">JCVI_32_bin.64</strain>
    </source>
</reference>
<dbReference type="InterPro" id="IPR022898">
    <property type="entry name" value="RNase_HII"/>
</dbReference>
<comment type="subcellular location">
    <subcellularLocation>
        <location evidence="4">Cytoplasm</location>
    </subcellularLocation>
</comment>
<dbReference type="Proteomes" id="UP000718630">
    <property type="component" value="Unassembled WGS sequence"/>
</dbReference>
<comment type="caution">
    <text evidence="15">The sequence shown here is derived from an EMBL/GenBank/DDBJ whole genome shotgun (WGS) entry which is preliminary data.</text>
</comment>
<dbReference type="SUPFAM" id="SSF53098">
    <property type="entry name" value="Ribonuclease H-like"/>
    <property type="match status" value="1"/>
</dbReference>
<dbReference type="GO" id="GO:0005737">
    <property type="term" value="C:cytoplasm"/>
    <property type="evidence" value="ECO:0007669"/>
    <property type="project" value="UniProtKB-SubCell"/>
</dbReference>
<comment type="similarity">
    <text evidence="5 13">Belongs to the RNase HII family.</text>
</comment>
<comment type="cofactor">
    <cofactor evidence="2">
        <name>Mg(2+)</name>
        <dbReference type="ChEBI" id="CHEBI:18420"/>
    </cofactor>
</comment>
<dbReference type="InterPro" id="IPR012337">
    <property type="entry name" value="RNaseH-like_sf"/>
</dbReference>
<evidence type="ECO:0000256" key="9">
    <source>
        <dbReference type="ARBA" id="ARBA00022759"/>
    </source>
</evidence>
<sequence>MSAPSASALFEQSLADQFGVVAGVDEVGRGSLAGPVAVGVALTSPGAADPPVGLADSKALTAKRREALAPAVRQWALDCAVGWAGPDEIDRWGIVAALRLAGLRALDELAGRGRVPAVVVLDGSHNWLAMPGDLLSGLGGPDYPPPCPAPIRTRVKADASCAVVAAASVIAKVERDRLMAELDDPGYEWSRNKGYASAAHIAALGELGPSAHHRRSWKLPARARK</sequence>
<name>A0A929N083_9ACTO</name>
<gene>
    <name evidence="15" type="ORF">HXK03_06150</name>
</gene>
<protein>
    <recommendedName>
        <fullName evidence="13">Ribonuclease</fullName>
        <ecNumber evidence="13">3.1.26.4</ecNumber>
    </recommendedName>
</protein>
<dbReference type="PANTHER" id="PTHR10954">
    <property type="entry name" value="RIBONUCLEASE H2 SUBUNIT A"/>
    <property type="match status" value="1"/>
</dbReference>
<dbReference type="PANTHER" id="PTHR10954:SF18">
    <property type="entry name" value="RIBONUCLEASE HII"/>
    <property type="match status" value="1"/>
</dbReference>
<dbReference type="GO" id="GO:0032299">
    <property type="term" value="C:ribonuclease H2 complex"/>
    <property type="evidence" value="ECO:0007669"/>
    <property type="project" value="TreeGrafter"/>
</dbReference>
<feature type="domain" description="RNase H type-2" evidence="14">
    <location>
        <begin position="19"/>
        <end position="225"/>
    </location>
</feature>
<evidence type="ECO:0000256" key="13">
    <source>
        <dbReference type="RuleBase" id="RU003515"/>
    </source>
</evidence>
<evidence type="ECO:0000256" key="5">
    <source>
        <dbReference type="ARBA" id="ARBA00007383"/>
    </source>
</evidence>
<feature type="binding site" evidence="12">
    <location>
        <position position="122"/>
    </location>
    <ligand>
        <name>a divalent metal cation</name>
        <dbReference type="ChEBI" id="CHEBI:60240"/>
    </ligand>
</feature>
<dbReference type="CDD" id="cd07182">
    <property type="entry name" value="RNase_HII_bacteria_HII_like"/>
    <property type="match status" value="1"/>
</dbReference>
<feature type="binding site" evidence="12">
    <location>
        <position position="25"/>
    </location>
    <ligand>
        <name>a divalent metal cation</name>
        <dbReference type="ChEBI" id="CHEBI:60240"/>
    </ligand>
</feature>
<organism evidence="15 16">
    <name type="scientific">Schaalia georgiae</name>
    <dbReference type="NCBI Taxonomy" id="52768"/>
    <lineage>
        <taxon>Bacteria</taxon>
        <taxon>Bacillati</taxon>
        <taxon>Actinomycetota</taxon>
        <taxon>Actinomycetes</taxon>
        <taxon>Actinomycetales</taxon>
        <taxon>Actinomycetaceae</taxon>
        <taxon>Schaalia</taxon>
    </lineage>
</organism>
<evidence type="ECO:0000256" key="3">
    <source>
        <dbReference type="ARBA" id="ARBA00004065"/>
    </source>
</evidence>
<dbReference type="EMBL" id="JABZFZ010000320">
    <property type="protein sequence ID" value="MBF0940442.1"/>
    <property type="molecule type" value="Genomic_DNA"/>
</dbReference>
<accession>A0A929N083</accession>
<keyword evidence="10 12" id="KW-0378">Hydrolase</keyword>
<feature type="binding site" evidence="12">
    <location>
        <position position="26"/>
    </location>
    <ligand>
        <name>a divalent metal cation</name>
        <dbReference type="ChEBI" id="CHEBI:60240"/>
    </ligand>
</feature>
<comment type="catalytic activity">
    <reaction evidence="1 12 13">
        <text>Endonucleolytic cleavage to 5'-phosphomonoester.</text>
        <dbReference type="EC" id="3.1.26.4"/>
    </reaction>
</comment>
<keyword evidence="6" id="KW-0963">Cytoplasm</keyword>
<dbReference type="GO" id="GO:0006298">
    <property type="term" value="P:mismatch repair"/>
    <property type="evidence" value="ECO:0007669"/>
    <property type="project" value="TreeGrafter"/>
</dbReference>
<dbReference type="GO" id="GO:0046872">
    <property type="term" value="F:metal ion binding"/>
    <property type="evidence" value="ECO:0007669"/>
    <property type="project" value="UniProtKB-KW"/>
</dbReference>
<dbReference type="GO" id="GO:0003723">
    <property type="term" value="F:RNA binding"/>
    <property type="evidence" value="ECO:0007669"/>
    <property type="project" value="UniProtKB-UniRule"/>
</dbReference>
<dbReference type="NCBIfam" id="NF000595">
    <property type="entry name" value="PRK00015.1-3"/>
    <property type="match status" value="1"/>
</dbReference>
<dbReference type="PROSITE" id="PS51975">
    <property type="entry name" value="RNASE_H_2"/>
    <property type="match status" value="1"/>
</dbReference>
<comment type="cofactor">
    <cofactor evidence="12">
        <name>Mn(2+)</name>
        <dbReference type="ChEBI" id="CHEBI:29035"/>
    </cofactor>
    <cofactor evidence="12">
        <name>Mg(2+)</name>
        <dbReference type="ChEBI" id="CHEBI:18420"/>
    </cofactor>
    <text evidence="12">Manganese or magnesium. Binds 1 divalent metal ion per monomer in the absence of substrate. May bind a second metal ion after substrate binding.</text>
</comment>